<reference evidence="2" key="1">
    <citation type="submission" date="2022-11" db="EMBL/GenBank/DDBJ databases">
        <authorList>
            <person name="Petersen C."/>
        </authorList>
    </citation>
    <scope>NUCLEOTIDE SEQUENCE</scope>
    <source>
        <strain evidence="2">IBT 23319</strain>
    </source>
</reference>
<evidence type="ECO:0000313" key="2">
    <source>
        <dbReference type="EMBL" id="KAJ5222980.1"/>
    </source>
</evidence>
<name>A0A9W9TIY5_PENCI</name>
<dbReference type="Proteomes" id="UP001147733">
    <property type="component" value="Unassembled WGS sequence"/>
</dbReference>
<dbReference type="AlphaFoldDB" id="A0A9W9TIY5"/>
<dbReference type="OrthoDB" id="4233498at2759"/>
<dbReference type="RefSeq" id="XP_056497903.1">
    <property type="nucleotide sequence ID" value="XM_056648138.1"/>
</dbReference>
<comment type="caution">
    <text evidence="2">The sequence shown here is derived from an EMBL/GenBank/DDBJ whole genome shotgun (WGS) entry which is preliminary data.</text>
</comment>
<dbReference type="EMBL" id="JAPQKT010000008">
    <property type="protein sequence ID" value="KAJ5222980.1"/>
    <property type="molecule type" value="Genomic_DNA"/>
</dbReference>
<feature type="chain" id="PRO_5040870273" evidence="1">
    <location>
        <begin position="20"/>
        <end position="132"/>
    </location>
</feature>
<organism evidence="2 3">
    <name type="scientific">Penicillium citrinum</name>
    <dbReference type="NCBI Taxonomy" id="5077"/>
    <lineage>
        <taxon>Eukaryota</taxon>
        <taxon>Fungi</taxon>
        <taxon>Dikarya</taxon>
        <taxon>Ascomycota</taxon>
        <taxon>Pezizomycotina</taxon>
        <taxon>Eurotiomycetes</taxon>
        <taxon>Eurotiomycetidae</taxon>
        <taxon>Eurotiales</taxon>
        <taxon>Aspergillaceae</taxon>
        <taxon>Penicillium</taxon>
    </lineage>
</organism>
<protein>
    <submittedName>
        <fullName evidence="2">Uncharacterized protein</fullName>
    </submittedName>
</protein>
<reference evidence="2" key="2">
    <citation type="journal article" date="2023" name="IMA Fungus">
        <title>Comparative genomic study of the Penicillium genus elucidates a diverse pangenome and 15 lateral gene transfer events.</title>
        <authorList>
            <person name="Petersen C."/>
            <person name="Sorensen T."/>
            <person name="Nielsen M.R."/>
            <person name="Sondergaard T.E."/>
            <person name="Sorensen J.L."/>
            <person name="Fitzpatrick D.A."/>
            <person name="Frisvad J.C."/>
            <person name="Nielsen K.L."/>
        </authorList>
    </citation>
    <scope>NUCLEOTIDE SEQUENCE</scope>
    <source>
        <strain evidence="2">IBT 23319</strain>
    </source>
</reference>
<keyword evidence="1" id="KW-0732">Signal</keyword>
<accession>A0A9W9TIY5</accession>
<evidence type="ECO:0000313" key="3">
    <source>
        <dbReference type="Proteomes" id="UP001147733"/>
    </source>
</evidence>
<keyword evidence="3" id="KW-1185">Reference proteome</keyword>
<sequence>MVVLMKILPLLALLAPALAGPTEIICETSDASPSTEDVTAVINQFNGDASDKTCAQQNNCCSHCTTCGSAGSAKIAICGETAGGIGGIPGIKHNAIAGWINELQQKCLSNGKAGGRYVIGGATNWEVELSHS</sequence>
<gene>
    <name evidence="2" type="ORF">N7469_009220</name>
</gene>
<dbReference type="GeneID" id="81387305"/>
<evidence type="ECO:0000256" key="1">
    <source>
        <dbReference type="SAM" id="SignalP"/>
    </source>
</evidence>
<proteinExistence type="predicted"/>
<feature type="signal peptide" evidence="1">
    <location>
        <begin position="1"/>
        <end position="19"/>
    </location>
</feature>